<dbReference type="Proteomes" id="UP001153050">
    <property type="component" value="Unassembled WGS sequence"/>
</dbReference>
<gene>
    <name evidence="2" type="ORF">MES5069_480049</name>
</gene>
<proteinExistence type="predicted"/>
<protein>
    <submittedName>
        <fullName evidence="2">Uncharacterized protein</fullName>
    </submittedName>
</protein>
<evidence type="ECO:0000256" key="1">
    <source>
        <dbReference type="SAM" id="MobiDB-lite"/>
    </source>
</evidence>
<name>A0ABN8KAK4_9HYPH</name>
<dbReference type="EMBL" id="CAKXZT010000144">
    <property type="protein sequence ID" value="CAH2405673.1"/>
    <property type="molecule type" value="Genomic_DNA"/>
</dbReference>
<evidence type="ECO:0000313" key="2">
    <source>
        <dbReference type="EMBL" id="CAH2405673.1"/>
    </source>
</evidence>
<comment type="caution">
    <text evidence="2">The sequence shown here is derived from an EMBL/GenBank/DDBJ whole genome shotgun (WGS) entry which is preliminary data.</text>
</comment>
<keyword evidence="3" id="KW-1185">Reference proteome</keyword>
<evidence type="ECO:0000313" key="3">
    <source>
        <dbReference type="Proteomes" id="UP001153050"/>
    </source>
</evidence>
<feature type="region of interest" description="Disordered" evidence="1">
    <location>
        <begin position="1"/>
        <end position="20"/>
    </location>
</feature>
<accession>A0ABN8KAK4</accession>
<sequence>MHKKRCANHIASDNPGVPGKELAVRDQRLHQISTAPKRGANKNIPAPAAKGQSTKAKLAIISIAALPAELG</sequence>
<reference evidence="2 3" key="1">
    <citation type="submission" date="2022-03" db="EMBL/GenBank/DDBJ databases">
        <authorList>
            <person name="Brunel B."/>
        </authorList>
    </citation>
    <scope>NUCLEOTIDE SEQUENCE [LARGE SCALE GENOMIC DNA]</scope>
    <source>
        <strain evidence="2">STM5069sample</strain>
    </source>
</reference>
<organism evidence="2 3">
    <name type="scientific">Mesorhizobium escarrei</name>
    <dbReference type="NCBI Taxonomy" id="666018"/>
    <lineage>
        <taxon>Bacteria</taxon>
        <taxon>Pseudomonadati</taxon>
        <taxon>Pseudomonadota</taxon>
        <taxon>Alphaproteobacteria</taxon>
        <taxon>Hyphomicrobiales</taxon>
        <taxon>Phyllobacteriaceae</taxon>
        <taxon>Mesorhizobium</taxon>
    </lineage>
</organism>